<dbReference type="InterPro" id="IPR003961">
    <property type="entry name" value="FN3_dom"/>
</dbReference>
<gene>
    <name evidence="4" type="ORF">MCOR_39518</name>
</gene>
<accession>A0A6J8DFL9</accession>
<evidence type="ECO:0000313" key="4">
    <source>
        <dbReference type="EMBL" id="CAC5405874.1"/>
    </source>
</evidence>
<dbReference type="Gene3D" id="2.60.40.10">
    <property type="entry name" value="Immunoglobulins"/>
    <property type="match status" value="1"/>
</dbReference>
<evidence type="ECO:0000256" key="2">
    <source>
        <dbReference type="SAM" id="Coils"/>
    </source>
</evidence>
<evidence type="ECO:0000256" key="1">
    <source>
        <dbReference type="RuleBase" id="RU004560"/>
    </source>
</evidence>
<dbReference type="PANTHER" id="PTHR32046:SF14">
    <property type="match status" value="1"/>
</dbReference>
<dbReference type="GO" id="GO:0005525">
    <property type="term" value="F:GTP binding"/>
    <property type="evidence" value="ECO:0007669"/>
    <property type="project" value="UniProtKB-KW"/>
</dbReference>
<reference evidence="4 5" key="1">
    <citation type="submission" date="2020-06" db="EMBL/GenBank/DDBJ databases">
        <authorList>
            <person name="Li R."/>
            <person name="Bekaert M."/>
        </authorList>
    </citation>
    <scope>NUCLEOTIDE SEQUENCE [LARGE SCALE GENOMIC DNA]</scope>
    <source>
        <strain evidence="5">wild</strain>
    </source>
</reference>
<dbReference type="AlphaFoldDB" id="A0A6J8DFL9"/>
<proteinExistence type="inferred from homology"/>
<dbReference type="PROSITE" id="PS50853">
    <property type="entry name" value="FN3"/>
    <property type="match status" value="1"/>
</dbReference>
<dbReference type="InterPro" id="IPR027417">
    <property type="entry name" value="P-loop_NTPase"/>
</dbReference>
<feature type="domain" description="Fibronectin type-III" evidence="3">
    <location>
        <begin position="460"/>
        <end position="558"/>
    </location>
</feature>
<dbReference type="OrthoDB" id="6103492at2759"/>
<dbReference type="InterPro" id="IPR036116">
    <property type="entry name" value="FN3_sf"/>
</dbReference>
<keyword evidence="5" id="KW-1185">Reference proteome</keyword>
<dbReference type="InterPro" id="IPR013783">
    <property type="entry name" value="Ig-like_fold"/>
</dbReference>
<keyword evidence="2" id="KW-0175">Coiled coil</keyword>
<evidence type="ECO:0000313" key="5">
    <source>
        <dbReference type="Proteomes" id="UP000507470"/>
    </source>
</evidence>
<protein>
    <recommendedName>
        <fullName evidence="3">Fibronectin type-III domain-containing protein</fullName>
    </recommendedName>
</protein>
<keyword evidence="1" id="KW-0547">Nucleotide-binding</keyword>
<dbReference type="InterPro" id="IPR030379">
    <property type="entry name" value="G_SEPTIN_dom"/>
</dbReference>
<dbReference type="PANTHER" id="PTHR32046">
    <property type="entry name" value="G DOMAIN-CONTAINING PROTEIN"/>
    <property type="match status" value="1"/>
</dbReference>
<dbReference type="SUPFAM" id="SSF52540">
    <property type="entry name" value="P-loop containing nucleoside triphosphate hydrolases"/>
    <property type="match status" value="1"/>
</dbReference>
<organism evidence="4 5">
    <name type="scientific">Mytilus coruscus</name>
    <name type="common">Sea mussel</name>
    <dbReference type="NCBI Taxonomy" id="42192"/>
    <lineage>
        <taxon>Eukaryota</taxon>
        <taxon>Metazoa</taxon>
        <taxon>Spiralia</taxon>
        <taxon>Lophotrochozoa</taxon>
        <taxon>Mollusca</taxon>
        <taxon>Bivalvia</taxon>
        <taxon>Autobranchia</taxon>
        <taxon>Pteriomorphia</taxon>
        <taxon>Mytilida</taxon>
        <taxon>Mytiloidea</taxon>
        <taxon>Mytilidae</taxon>
        <taxon>Mytilinae</taxon>
        <taxon>Mytilus</taxon>
    </lineage>
</organism>
<dbReference type="CDD" id="cd00063">
    <property type="entry name" value="FN3"/>
    <property type="match status" value="1"/>
</dbReference>
<feature type="coiled-coil region" evidence="2">
    <location>
        <begin position="210"/>
        <end position="273"/>
    </location>
</feature>
<dbReference type="Proteomes" id="UP000507470">
    <property type="component" value="Unassembled WGS sequence"/>
</dbReference>
<sequence>MSSPESKELMKLFKCSTDVATQVVCAFADSKLLHSYGGNFQKYLEDNKHFFYHQWEQKNTACCYCPPAGCTVRRMSRMDNWIFNSFYNDNGITDRKHILKRGGTIQQRCLHKYKTRNIRLDNLDITILCFVLLNSGKLNGPETIAVETINIKRNSICHAWSTHCFSMVQLNDIWTEIESAVSTLTNPYMMPIVKSLIQSSRKYDFDKEEIASLSTKLDKLNASLEELSGRIPTNNNNINTTIANMEVRLTQIVQQSSEDIKQSQQALSQKMEKLESFQECPVLWQLTTPKGWDLEEVVAKLKDAAVQDEVVKIKYVKKGSLIIMTTVAASTLNDQEAFETAVKNFLNKIVEVCHINTKVHAQVDVRLHILNPDEVKLSFDVPTTRVPSENKFVQTYMTKTDIEKPQCESCEKRGKPTIVQYFCHDCKERYCETNTKKQQNVMQVRLRNDKQHQHLLKTEKPDKPYVTKAVNESDHIILKWKHNVKLGVDEFYQILMKQHPDGKWKIFQTPNPCIYRFVTIDGLKAETSYIFKVRKANDTTGEDGPFSPESDIIVTGESPAFKIMKRSEKIEDGIPAIYRLPIQEIPQARNEGSQTRKFILGTPGYNTKEKTIMIVGATGSGKSTLINGMANYAMGVTWEDSFRFTLIHLETCEKERVGNEALSQTEWITCYSICSDVARRIKYTINFIDTPGFGDTRGLQQDAKIVSQIRDLFTAKDAKGVLTLDAVCFILKAPDAKLTTSQKYIFESILALFGNDIKNNIFTLVTFADGQKPPVLAALEALDGKPLPSETYFPFNNSALFVDNRADHQGSLSAIFWKMGMKSCSDFFQSLDALQTTSLLLTSEVLVKRQKLENTILHLQEEIDLGLSKINLLEQEVNIFIKYKSQIRDNENFEYEVEESKMEKVDISGKGIHTTTCLTCNFTCHDSCAFANDSEKTNCCAMDYGGNCTVCPKNCNWKLHSNLPFVFKWYKQKVVKTYSAMKDRYQQAHQKKVSQKEILEELQGGIKVLEIGIQIKIEEITEYGNRLKEINLRPDPLSTVQYIELMIESEMREKKSGFNQRVETLEQCKKRAEIGEICQIFENQLRDTRATVKESTAADDSMSSDKDERGMFKKAKDKFTKLIYFV</sequence>
<dbReference type="Gene3D" id="3.40.50.300">
    <property type="entry name" value="P-loop containing nucleotide triphosphate hydrolases"/>
    <property type="match status" value="1"/>
</dbReference>
<keyword evidence="1" id="KW-0342">GTP-binding</keyword>
<dbReference type="EMBL" id="CACVKT020007142">
    <property type="protein sequence ID" value="CAC5405874.1"/>
    <property type="molecule type" value="Genomic_DNA"/>
</dbReference>
<evidence type="ECO:0000259" key="3">
    <source>
        <dbReference type="PROSITE" id="PS50853"/>
    </source>
</evidence>
<dbReference type="Pfam" id="PF00735">
    <property type="entry name" value="Septin"/>
    <property type="match status" value="1"/>
</dbReference>
<name>A0A6J8DFL9_MYTCO</name>
<dbReference type="SUPFAM" id="SSF49265">
    <property type="entry name" value="Fibronectin type III"/>
    <property type="match status" value="1"/>
</dbReference>
<comment type="similarity">
    <text evidence="1">Belongs to the TRAFAC class TrmE-Era-EngA-EngB-Septin-like GTPase superfamily. Septin GTPase family.</text>
</comment>